<accession>A0A0Q3IBD6</accession>
<feature type="region of interest" description="Disordered" evidence="1">
    <location>
        <begin position="47"/>
        <end position="74"/>
    </location>
</feature>
<protein>
    <submittedName>
        <fullName evidence="2">Uncharacterized protein</fullName>
    </submittedName>
</protein>
<dbReference type="EMBL" id="LMAR01000006">
    <property type="protein sequence ID" value="KQK32141.1"/>
    <property type="molecule type" value="Genomic_DNA"/>
</dbReference>
<comment type="caution">
    <text evidence="2">The sequence shown here is derived from an EMBL/GenBank/DDBJ whole genome shotgun (WGS) entry which is preliminary data.</text>
</comment>
<dbReference type="Proteomes" id="UP000051562">
    <property type="component" value="Unassembled WGS sequence"/>
</dbReference>
<name>A0A0Q3IBD6_9HYPH</name>
<evidence type="ECO:0000256" key="1">
    <source>
        <dbReference type="SAM" id="MobiDB-lite"/>
    </source>
</evidence>
<sequence length="92" mass="10132">MHRLANQLPRHGTLAEGVIRVAFEEARFAGALNAHFGGVIAPADEFETQPMPRKSTCMAGLRADTPTREDRAQGRRRLVQIRRAARATAPGR</sequence>
<dbReference type="AlphaFoldDB" id="A0A0Q3IBD6"/>
<proteinExistence type="predicted"/>
<keyword evidence="3" id="KW-1185">Reference proteome</keyword>
<evidence type="ECO:0000313" key="3">
    <source>
        <dbReference type="Proteomes" id="UP000051562"/>
    </source>
</evidence>
<gene>
    <name evidence="2" type="ORF">ARD30_07725</name>
</gene>
<evidence type="ECO:0000313" key="2">
    <source>
        <dbReference type="EMBL" id="KQK32141.1"/>
    </source>
</evidence>
<reference evidence="2 3" key="1">
    <citation type="submission" date="2015-10" db="EMBL/GenBank/DDBJ databases">
        <title>Draft genome of Bosea thiooxidans.</title>
        <authorList>
            <person name="Wang X."/>
        </authorList>
    </citation>
    <scope>NUCLEOTIDE SEQUENCE [LARGE SCALE GENOMIC DNA]</scope>
    <source>
        <strain evidence="2 3">CGMCC 9174</strain>
    </source>
</reference>
<organism evidence="2 3">
    <name type="scientific">Bosea thiooxidans</name>
    <dbReference type="NCBI Taxonomy" id="53254"/>
    <lineage>
        <taxon>Bacteria</taxon>
        <taxon>Pseudomonadati</taxon>
        <taxon>Pseudomonadota</taxon>
        <taxon>Alphaproteobacteria</taxon>
        <taxon>Hyphomicrobiales</taxon>
        <taxon>Boseaceae</taxon>
        <taxon>Bosea</taxon>
    </lineage>
</organism>